<feature type="signal peptide" evidence="3">
    <location>
        <begin position="1"/>
        <end position="22"/>
    </location>
</feature>
<organism evidence="4 5">
    <name type="scientific">Eisenbergiella massiliensis</name>
    <dbReference type="NCBI Taxonomy" id="1720294"/>
    <lineage>
        <taxon>Bacteria</taxon>
        <taxon>Bacillati</taxon>
        <taxon>Bacillota</taxon>
        <taxon>Clostridia</taxon>
        <taxon>Lachnospirales</taxon>
        <taxon>Lachnospiraceae</taxon>
        <taxon>Eisenbergiella</taxon>
    </lineage>
</organism>
<name>A0A3E3ICJ7_9FIRM</name>
<feature type="region of interest" description="Disordered" evidence="2">
    <location>
        <begin position="30"/>
        <end position="59"/>
    </location>
</feature>
<dbReference type="AlphaFoldDB" id="A0A3E3ICJ7"/>
<accession>A0A3E3ICJ7</accession>
<dbReference type="Gene3D" id="3.40.190.10">
    <property type="entry name" value="Periplasmic binding protein-like II"/>
    <property type="match status" value="2"/>
</dbReference>
<dbReference type="GeneID" id="97985305"/>
<keyword evidence="1 3" id="KW-0732">Signal</keyword>
<protein>
    <submittedName>
        <fullName evidence="4">Extracellular solute-binding protein</fullName>
    </submittedName>
</protein>
<evidence type="ECO:0000256" key="3">
    <source>
        <dbReference type="SAM" id="SignalP"/>
    </source>
</evidence>
<sequence>MKKRKVLAMLLTVVLGAGTLFGCGQNANEQAAAEPAAESQTQTTESKAETQAEQAKEDEEPVTIEWLAYNCYAQPDPESELVKKVEEEFNVKFDFWYVDDQNWDEVLSTKLSGGDMPDIMRVKNTANVSSYVVQGILAPITDEILEKIPTYVEITQKYDPDNTGFIDSCYEGQQYVLKAPSLNGARPTVLVWRKDWLEKVGIEKIPSTIEEFETAIRAFKEQDPDGNGKNDTFGFSNTVMNAIFGAYGAIPMKEFRGTGTQNLFYTMKDGKVEFACVQPEMKEALAKLREWYKEGLIDPEFITGENKSGYWAVSQDFDNSKVGVTGMSMANHWEPPLTEGATGGACYVSFTEANPDAVWEGTFDIGPSIKGPEGKSGTHCWGAYGTSGFAFTTKCMEDPRKVDAICAILERGLSDFDFYVLGTYGVEGEHFKINDDGIYVGLEPYTGSGEGTKAGLVFVPLINPEFQMKTNPVDNEFAEKYKNTGYSDVLVPPTEAADEYLTDLKTYTLDSYIKIITGEEDIDFFDEYVEEFNSTGGQQIIDEINEMMNAGK</sequence>
<evidence type="ECO:0000256" key="1">
    <source>
        <dbReference type="ARBA" id="ARBA00022729"/>
    </source>
</evidence>
<dbReference type="InterPro" id="IPR050490">
    <property type="entry name" value="Bact_solute-bd_prot1"/>
</dbReference>
<reference evidence="4" key="1">
    <citation type="submission" date="2018-08" db="EMBL/GenBank/DDBJ databases">
        <title>A genome reference for cultivated species of the human gut microbiota.</title>
        <authorList>
            <person name="Zou Y."/>
            <person name="Xue W."/>
            <person name="Luo G."/>
        </authorList>
    </citation>
    <scope>NUCLEOTIDE SEQUENCE [LARGE SCALE GENOMIC DNA]</scope>
    <source>
        <strain evidence="4">TF05-5AC</strain>
    </source>
</reference>
<comment type="caution">
    <text evidence="4">The sequence shown here is derived from an EMBL/GenBank/DDBJ whole genome shotgun (WGS) entry which is preliminary data.</text>
</comment>
<dbReference type="PROSITE" id="PS51257">
    <property type="entry name" value="PROKAR_LIPOPROTEIN"/>
    <property type="match status" value="1"/>
</dbReference>
<dbReference type="PANTHER" id="PTHR43649:SF33">
    <property type="entry name" value="POLYGALACTURONAN_RHAMNOGALACTURONAN-BINDING PROTEIN YTCQ"/>
    <property type="match status" value="1"/>
</dbReference>
<gene>
    <name evidence="4" type="ORF">DXC51_00015</name>
</gene>
<dbReference type="RefSeq" id="WP_117543225.1">
    <property type="nucleotide sequence ID" value="NZ_JBKUNB010000020.1"/>
</dbReference>
<dbReference type="PANTHER" id="PTHR43649">
    <property type="entry name" value="ARABINOSE-BINDING PROTEIN-RELATED"/>
    <property type="match status" value="1"/>
</dbReference>
<dbReference type="EMBL" id="QVLV01000001">
    <property type="protein sequence ID" value="RGE64768.1"/>
    <property type="molecule type" value="Genomic_DNA"/>
</dbReference>
<feature type="compositionally biased region" description="Low complexity" evidence="2">
    <location>
        <begin position="30"/>
        <end position="45"/>
    </location>
</feature>
<evidence type="ECO:0000313" key="5">
    <source>
        <dbReference type="Proteomes" id="UP000260812"/>
    </source>
</evidence>
<evidence type="ECO:0000256" key="2">
    <source>
        <dbReference type="SAM" id="MobiDB-lite"/>
    </source>
</evidence>
<dbReference type="Proteomes" id="UP000260812">
    <property type="component" value="Unassembled WGS sequence"/>
</dbReference>
<evidence type="ECO:0000313" key="4">
    <source>
        <dbReference type="EMBL" id="RGE64768.1"/>
    </source>
</evidence>
<keyword evidence="5" id="KW-1185">Reference proteome</keyword>
<feature type="chain" id="PRO_5038611814" evidence="3">
    <location>
        <begin position="23"/>
        <end position="552"/>
    </location>
</feature>
<proteinExistence type="predicted"/>
<dbReference type="SUPFAM" id="SSF53850">
    <property type="entry name" value="Periplasmic binding protein-like II"/>
    <property type="match status" value="1"/>
</dbReference>